<proteinExistence type="predicted"/>
<name>A0A1I1M8U5_9GAMM</name>
<feature type="transmembrane region" description="Helical" evidence="1">
    <location>
        <begin position="39"/>
        <end position="56"/>
    </location>
</feature>
<feature type="transmembrane region" description="Helical" evidence="1">
    <location>
        <begin position="63"/>
        <end position="81"/>
    </location>
</feature>
<organism evidence="2 3">
    <name type="scientific">Kushneria avicenniae</name>
    <dbReference type="NCBI Taxonomy" id="402385"/>
    <lineage>
        <taxon>Bacteria</taxon>
        <taxon>Pseudomonadati</taxon>
        <taxon>Pseudomonadota</taxon>
        <taxon>Gammaproteobacteria</taxon>
        <taxon>Oceanospirillales</taxon>
        <taxon>Halomonadaceae</taxon>
        <taxon>Kushneria</taxon>
    </lineage>
</organism>
<keyword evidence="1" id="KW-1133">Transmembrane helix</keyword>
<keyword evidence="3" id="KW-1185">Reference proteome</keyword>
<dbReference type="AlphaFoldDB" id="A0A1I1M8U5"/>
<keyword evidence="1" id="KW-0812">Transmembrane</keyword>
<feature type="transmembrane region" description="Helical" evidence="1">
    <location>
        <begin position="87"/>
        <end position="109"/>
    </location>
</feature>
<dbReference type="EMBL" id="FOLY01000006">
    <property type="protein sequence ID" value="SFC81821.1"/>
    <property type="molecule type" value="Genomic_DNA"/>
</dbReference>
<keyword evidence="1" id="KW-0472">Membrane</keyword>
<evidence type="ECO:0000313" key="3">
    <source>
        <dbReference type="Proteomes" id="UP000199046"/>
    </source>
</evidence>
<accession>A0A1I1M8U5</accession>
<evidence type="ECO:0000256" key="1">
    <source>
        <dbReference type="SAM" id="Phobius"/>
    </source>
</evidence>
<evidence type="ECO:0000313" key="2">
    <source>
        <dbReference type="EMBL" id="SFC81821.1"/>
    </source>
</evidence>
<dbReference type="Proteomes" id="UP000199046">
    <property type="component" value="Unassembled WGS sequence"/>
</dbReference>
<protein>
    <submittedName>
        <fullName evidence="2">Uncharacterized protein</fullName>
    </submittedName>
</protein>
<gene>
    <name evidence="2" type="ORF">SAMN05421848_2864</name>
</gene>
<dbReference type="STRING" id="402385.SAMN05421848_2864"/>
<dbReference type="RefSeq" id="WP_175489715.1">
    <property type="nucleotide sequence ID" value="NZ_FOLY01000006.1"/>
</dbReference>
<sequence>MNRRRSSVLTFSVAMATGAAIRALSPLAGGHMEPWDDGVYYSAALMLAGAVSALVMSGPLPALYAGCLAGQILFALTLLPLEPLFSVGIGFLLAWSLLFVASAWLCLVVRPMVMHAFRQRF</sequence>
<reference evidence="3" key="1">
    <citation type="submission" date="2016-10" db="EMBL/GenBank/DDBJ databases">
        <authorList>
            <person name="Varghese N."/>
            <person name="Submissions S."/>
        </authorList>
    </citation>
    <scope>NUCLEOTIDE SEQUENCE [LARGE SCALE GENOMIC DNA]</scope>
    <source>
        <strain evidence="3">DSM 23439</strain>
    </source>
</reference>